<gene>
    <name evidence="1" type="ORF">L210DRAFT_3334054</name>
</gene>
<keyword evidence="2" id="KW-1185">Reference proteome</keyword>
<comment type="caution">
    <text evidence="1">The sequence shown here is derived from an EMBL/GenBank/DDBJ whole genome shotgun (WGS) entry which is preliminary data.</text>
</comment>
<dbReference type="Proteomes" id="UP001194468">
    <property type="component" value="Unassembled WGS sequence"/>
</dbReference>
<evidence type="ECO:0000313" key="1">
    <source>
        <dbReference type="EMBL" id="KAF8431186.1"/>
    </source>
</evidence>
<proteinExistence type="predicted"/>
<accession>A0AAD4BHK9</accession>
<organism evidence="1 2">
    <name type="scientific">Boletus edulis BED1</name>
    <dbReference type="NCBI Taxonomy" id="1328754"/>
    <lineage>
        <taxon>Eukaryota</taxon>
        <taxon>Fungi</taxon>
        <taxon>Dikarya</taxon>
        <taxon>Basidiomycota</taxon>
        <taxon>Agaricomycotina</taxon>
        <taxon>Agaricomycetes</taxon>
        <taxon>Agaricomycetidae</taxon>
        <taxon>Boletales</taxon>
        <taxon>Boletineae</taxon>
        <taxon>Boletaceae</taxon>
        <taxon>Boletoideae</taxon>
        <taxon>Boletus</taxon>
    </lineage>
</organism>
<name>A0AAD4BHK9_BOLED</name>
<reference evidence="1" key="2">
    <citation type="journal article" date="2020" name="Nat. Commun.">
        <title>Large-scale genome sequencing of mycorrhizal fungi provides insights into the early evolution of symbiotic traits.</title>
        <authorList>
            <person name="Miyauchi S."/>
            <person name="Kiss E."/>
            <person name="Kuo A."/>
            <person name="Drula E."/>
            <person name="Kohler A."/>
            <person name="Sanchez-Garcia M."/>
            <person name="Morin E."/>
            <person name="Andreopoulos B."/>
            <person name="Barry K.W."/>
            <person name="Bonito G."/>
            <person name="Buee M."/>
            <person name="Carver A."/>
            <person name="Chen C."/>
            <person name="Cichocki N."/>
            <person name="Clum A."/>
            <person name="Culley D."/>
            <person name="Crous P.W."/>
            <person name="Fauchery L."/>
            <person name="Girlanda M."/>
            <person name="Hayes R.D."/>
            <person name="Keri Z."/>
            <person name="LaButti K."/>
            <person name="Lipzen A."/>
            <person name="Lombard V."/>
            <person name="Magnuson J."/>
            <person name="Maillard F."/>
            <person name="Murat C."/>
            <person name="Nolan M."/>
            <person name="Ohm R.A."/>
            <person name="Pangilinan J."/>
            <person name="Pereira M.F."/>
            <person name="Perotto S."/>
            <person name="Peter M."/>
            <person name="Pfister S."/>
            <person name="Riley R."/>
            <person name="Sitrit Y."/>
            <person name="Stielow J.B."/>
            <person name="Szollosi G."/>
            <person name="Zifcakova L."/>
            <person name="Stursova M."/>
            <person name="Spatafora J.W."/>
            <person name="Tedersoo L."/>
            <person name="Vaario L.M."/>
            <person name="Yamada A."/>
            <person name="Yan M."/>
            <person name="Wang P."/>
            <person name="Xu J."/>
            <person name="Bruns T."/>
            <person name="Baldrian P."/>
            <person name="Vilgalys R."/>
            <person name="Dunand C."/>
            <person name="Henrissat B."/>
            <person name="Grigoriev I.V."/>
            <person name="Hibbett D."/>
            <person name="Nagy L.G."/>
            <person name="Martin F.M."/>
        </authorList>
    </citation>
    <scope>NUCLEOTIDE SEQUENCE</scope>
    <source>
        <strain evidence="1">BED1</strain>
    </source>
</reference>
<reference evidence="1" key="1">
    <citation type="submission" date="2019-10" db="EMBL/GenBank/DDBJ databases">
        <authorList>
            <consortium name="DOE Joint Genome Institute"/>
            <person name="Kuo A."/>
            <person name="Miyauchi S."/>
            <person name="Kiss E."/>
            <person name="Drula E."/>
            <person name="Kohler A."/>
            <person name="Sanchez-Garcia M."/>
            <person name="Andreopoulos B."/>
            <person name="Barry K.W."/>
            <person name="Bonito G."/>
            <person name="Buee M."/>
            <person name="Carver A."/>
            <person name="Chen C."/>
            <person name="Cichocki N."/>
            <person name="Clum A."/>
            <person name="Culley D."/>
            <person name="Crous P.W."/>
            <person name="Fauchery L."/>
            <person name="Girlanda M."/>
            <person name="Hayes R."/>
            <person name="Keri Z."/>
            <person name="LaButti K."/>
            <person name="Lipzen A."/>
            <person name="Lombard V."/>
            <person name="Magnuson J."/>
            <person name="Maillard F."/>
            <person name="Morin E."/>
            <person name="Murat C."/>
            <person name="Nolan M."/>
            <person name="Ohm R."/>
            <person name="Pangilinan J."/>
            <person name="Pereira M."/>
            <person name="Perotto S."/>
            <person name="Peter M."/>
            <person name="Riley R."/>
            <person name="Sitrit Y."/>
            <person name="Stielow B."/>
            <person name="Szollosi G."/>
            <person name="Zifcakova L."/>
            <person name="Stursova M."/>
            <person name="Spatafora J.W."/>
            <person name="Tedersoo L."/>
            <person name="Vaario L.-M."/>
            <person name="Yamada A."/>
            <person name="Yan M."/>
            <person name="Wang P."/>
            <person name="Xu J."/>
            <person name="Bruns T."/>
            <person name="Baldrian P."/>
            <person name="Vilgalys R."/>
            <person name="Henrissat B."/>
            <person name="Grigoriev I.V."/>
            <person name="Hibbett D."/>
            <person name="Nagy L.G."/>
            <person name="Martin F.M."/>
        </authorList>
    </citation>
    <scope>NUCLEOTIDE SEQUENCE</scope>
    <source>
        <strain evidence="1">BED1</strain>
    </source>
</reference>
<feature type="non-terminal residue" evidence="1">
    <location>
        <position position="99"/>
    </location>
</feature>
<dbReference type="EMBL" id="WHUW01000052">
    <property type="protein sequence ID" value="KAF8431186.1"/>
    <property type="molecule type" value="Genomic_DNA"/>
</dbReference>
<dbReference type="AlphaFoldDB" id="A0AAD4BHK9"/>
<evidence type="ECO:0000313" key="2">
    <source>
        <dbReference type="Proteomes" id="UP001194468"/>
    </source>
</evidence>
<feature type="non-terminal residue" evidence="1">
    <location>
        <position position="1"/>
    </location>
</feature>
<sequence>REAKAQKKMAAVAQRAAKDAERSARRAAQGADVRFTGSLSTKNKDDLIDIATALVISTDGTKSDVLKAIKDHFEANPELKSDTRFTELFSNRSRGQKRA</sequence>
<protein>
    <submittedName>
        <fullName evidence="1">Uncharacterized protein</fullName>
    </submittedName>
</protein>